<dbReference type="InterPro" id="IPR044068">
    <property type="entry name" value="CB"/>
</dbReference>
<dbReference type="PROSITE" id="PS51900">
    <property type="entry name" value="CB"/>
    <property type="match status" value="1"/>
</dbReference>
<dbReference type="InterPro" id="IPR038488">
    <property type="entry name" value="Integrase_DNA-bd_sf"/>
</dbReference>
<protein>
    <submittedName>
        <fullName evidence="8">Phage integrase family protein</fullName>
    </submittedName>
</protein>
<dbReference type="InterPro" id="IPR010998">
    <property type="entry name" value="Integrase_recombinase_N"/>
</dbReference>
<dbReference type="Gene3D" id="3.30.160.390">
    <property type="entry name" value="Integrase, DNA-binding domain"/>
    <property type="match status" value="1"/>
</dbReference>
<dbReference type="KEGG" id="pnu:Pnuc_1116"/>
<dbReference type="Pfam" id="PF22022">
    <property type="entry name" value="Phage_int_M"/>
    <property type="match status" value="1"/>
</dbReference>
<evidence type="ECO:0000256" key="4">
    <source>
        <dbReference type="ARBA" id="ARBA00023172"/>
    </source>
</evidence>
<name>A4SXW8_POLAQ</name>
<evidence type="ECO:0000256" key="5">
    <source>
        <dbReference type="PROSITE-ProRule" id="PRU01248"/>
    </source>
</evidence>
<organism evidence="8 9">
    <name type="scientific">Polynucleobacter asymbioticus (strain DSM 18221 / CIP 109841 / QLW-P1DMWA-1)</name>
    <name type="common">Polynucleobacter necessarius subsp. asymbioticus</name>
    <dbReference type="NCBI Taxonomy" id="312153"/>
    <lineage>
        <taxon>Bacteria</taxon>
        <taxon>Pseudomonadati</taxon>
        <taxon>Pseudomonadota</taxon>
        <taxon>Betaproteobacteria</taxon>
        <taxon>Burkholderiales</taxon>
        <taxon>Burkholderiaceae</taxon>
        <taxon>Polynucleobacter</taxon>
    </lineage>
</organism>
<dbReference type="Pfam" id="PF13356">
    <property type="entry name" value="Arm-DNA-bind_3"/>
    <property type="match status" value="1"/>
</dbReference>
<dbReference type="InterPro" id="IPR013762">
    <property type="entry name" value="Integrase-like_cat_sf"/>
</dbReference>
<keyword evidence="4" id="KW-0233">DNA recombination</keyword>
<dbReference type="GeneID" id="31481495"/>
<evidence type="ECO:0000256" key="3">
    <source>
        <dbReference type="ARBA" id="ARBA00023125"/>
    </source>
</evidence>
<gene>
    <name evidence="8" type="ordered locus">Pnuc_1116</name>
</gene>
<dbReference type="Proteomes" id="UP000000231">
    <property type="component" value="Chromosome"/>
</dbReference>
<dbReference type="GO" id="GO:0003677">
    <property type="term" value="F:DNA binding"/>
    <property type="evidence" value="ECO:0007669"/>
    <property type="project" value="UniProtKB-UniRule"/>
</dbReference>
<dbReference type="RefSeq" id="WP_011902957.1">
    <property type="nucleotide sequence ID" value="NC_009379.1"/>
</dbReference>
<feature type="domain" description="Core-binding (CB)" evidence="7">
    <location>
        <begin position="110"/>
        <end position="203"/>
    </location>
</feature>
<evidence type="ECO:0000259" key="7">
    <source>
        <dbReference type="PROSITE" id="PS51900"/>
    </source>
</evidence>
<sequence>MEEGKKISFTARGLGSIISPGYHADPESKGLYIQVSKGVNNFKRSWIFRYTSPTLFKRREMGLGSLEARSLADARRKTLELRQLVMDGIDPTEDRCKAKSKRITAINNGITFKEAAERCIEGRKAEWKSSKHADQWRNTISTFAYPEIGELRVDQINTSHIAKLLEQEIKNKNGTVEGTFWNVRTETATRVRQRIEVIFDWCKAHEYIKGDNPARLKGALGHLLPKAKKIQKKSHHPALPFQRIGEFVKDLREHNGYSALALELLILTATRTSEVIEAKWTEFNLETKVWVIPAARMKAGKEHRVPLNTRAMEILEHLKTISVSSYLFPGSLHKEESHLSNMALLSMMRKMPKYSGYVPHGFRSTFRDWAAETTDYPNETVELALAHTIKNKAEAAYRRQDQLEKRTVLMEEWGAIVNAAINKNENLSTMIKSS</sequence>
<comment type="similarity">
    <text evidence="1">Belongs to the 'phage' integrase family.</text>
</comment>
<dbReference type="Gene3D" id="1.10.443.10">
    <property type="entry name" value="Intergrase catalytic core"/>
    <property type="match status" value="1"/>
</dbReference>
<dbReference type="AlphaFoldDB" id="A4SXW8"/>
<dbReference type="InterPro" id="IPR002104">
    <property type="entry name" value="Integrase_catalytic"/>
</dbReference>
<dbReference type="Gene3D" id="1.10.150.130">
    <property type="match status" value="1"/>
</dbReference>
<keyword evidence="2" id="KW-0229">DNA integration</keyword>
<evidence type="ECO:0000256" key="2">
    <source>
        <dbReference type="ARBA" id="ARBA00022908"/>
    </source>
</evidence>
<dbReference type="InterPro" id="IPR053876">
    <property type="entry name" value="Phage_int_M"/>
</dbReference>
<evidence type="ECO:0000259" key="6">
    <source>
        <dbReference type="PROSITE" id="PS51898"/>
    </source>
</evidence>
<dbReference type="GO" id="GO:0015074">
    <property type="term" value="P:DNA integration"/>
    <property type="evidence" value="ECO:0007669"/>
    <property type="project" value="UniProtKB-KW"/>
</dbReference>
<dbReference type="GO" id="GO:0006310">
    <property type="term" value="P:DNA recombination"/>
    <property type="evidence" value="ECO:0007669"/>
    <property type="project" value="UniProtKB-KW"/>
</dbReference>
<dbReference type="InterPro" id="IPR050808">
    <property type="entry name" value="Phage_Integrase"/>
</dbReference>
<dbReference type="InterPro" id="IPR025166">
    <property type="entry name" value="Integrase_DNA_bind_dom"/>
</dbReference>
<dbReference type="eggNOG" id="COG0582">
    <property type="taxonomic scope" value="Bacteria"/>
</dbReference>
<dbReference type="PROSITE" id="PS51898">
    <property type="entry name" value="TYR_RECOMBINASE"/>
    <property type="match status" value="1"/>
</dbReference>
<evidence type="ECO:0000313" key="8">
    <source>
        <dbReference type="EMBL" id="ABP34332.1"/>
    </source>
</evidence>
<dbReference type="CDD" id="cd00801">
    <property type="entry name" value="INT_P4_C"/>
    <property type="match status" value="1"/>
</dbReference>
<dbReference type="PANTHER" id="PTHR30629">
    <property type="entry name" value="PROPHAGE INTEGRASE"/>
    <property type="match status" value="1"/>
</dbReference>
<keyword evidence="9" id="KW-1185">Reference proteome</keyword>
<reference evidence="8 9" key="1">
    <citation type="journal article" date="2012" name="Stand. Genomic Sci.">
        <title>Complete genome sequence of Polynucleobacter necessarius subsp. asymbioticus type strain (QLW-P1DMWA-1(T)).</title>
        <authorList>
            <person name="Meincke L."/>
            <person name="Copeland A."/>
            <person name="Lapidus A."/>
            <person name="Lucas S."/>
            <person name="Berry K.W."/>
            <person name="Del Rio T.G."/>
            <person name="Hammon N."/>
            <person name="Dalin E."/>
            <person name="Tice H."/>
            <person name="Pitluck S."/>
            <person name="Richardson P."/>
            <person name="Bruce D."/>
            <person name="Goodwin L."/>
            <person name="Han C."/>
            <person name="Tapia R."/>
            <person name="Detter J.C."/>
            <person name="Schmutz J."/>
            <person name="Brettin T."/>
            <person name="Larimer F."/>
            <person name="Land M."/>
            <person name="Hauser L."/>
            <person name="Kyrpides N.C."/>
            <person name="Ivanova N."/>
            <person name="Goker M."/>
            <person name="Woyke T."/>
            <person name="Wu Q.L."/>
            <person name="Pockl M."/>
            <person name="Hahn M.W."/>
            <person name="Klenk H.P."/>
        </authorList>
    </citation>
    <scope>NUCLEOTIDE SEQUENCE [LARGE SCALE GENOMIC DNA]</scope>
    <source>
        <strain evidence="9">DSM 18221 / CIP 109841 / QLW-P1DMWA-1</strain>
    </source>
</reference>
<proteinExistence type="inferred from homology"/>
<dbReference type="EMBL" id="CP000655">
    <property type="protein sequence ID" value="ABP34332.1"/>
    <property type="molecule type" value="Genomic_DNA"/>
</dbReference>
<dbReference type="PANTHER" id="PTHR30629:SF2">
    <property type="entry name" value="PROPHAGE INTEGRASE INTS-RELATED"/>
    <property type="match status" value="1"/>
</dbReference>
<dbReference type="InterPro" id="IPR011010">
    <property type="entry name" value="DNA_brk_join_enz"/>
</dbReference>
<accession>A4SXW8</accession>
<dbReference type="HOGENOM" id="CLU_027562_0_2_4"/>
<evidence type="ECO:0000313" key="9">
    <source>
        <dbReference type="Proteomes" id="UP000000231"/>
    </source>
</evidence>
<feature type="domain" description="Tyr recombinase" evidence="6">
    <location>
        <begin position="234"/>
        <end position="410"/>
    </location>
</feature>
<keyword evidence="3 5" id="KW-0238">DNA-binding</keyword>
<evidence type="ECO:0000256" key="1">
    <source>
        <dbReference type="ARBA" id="ARBA00008857"/>
    </source>
</evidence>
<dbReference type="Pfam" id="PF00589">
    <property type="entry name" value="Phage_integrase"/>
    <property type="match status" value="1"/>
</dbReference>
<dbReference type="SUPFAM" id="SSF56349">
    <property type="entry name" value="DNA breaking-rejoining enzymes"/>
    <property type="match status" value="1"/>
</dbReference>